<dbReference type="Proteomes" id="UP001163835">
    <property type="component" value="Unassembled WGS sequence"/>
</dbReference>
<evidence type="ECO:0000313" key="1">
    <source>
        <dbReference type="EMBL" id="KAJ3814332.1"/>
    </source>
</evidence>
<name>A0ACC1UB34_9AGAR</name>
<proteinExistence type="predicted"/>
<organism evidence="1 2">
    <name type="scientific">Lentinula aff. lateritia</name>
    <dbReference type="NCBI Taxonomy" id="2804960"/>
    <lineage>
        <taxon>Eukaryota</taxon>
        <taxon>Fungi</taxon>
        <taxon>Dikarya</taxon>
        <taxon>Basidiomycota</taxon>
        <taxon>Agaricomycotina</taxon>
        <taxon>Agaricomycetes</taxon>
        <taxon>Agaricomycetidae</taxon>
        <taxon>Agaricales</taxon>
        <taxon>Marasmiineae</taxon>
        <taxon>Omphalotaceae</taxon>
        <taxon>Lentinula</taxon>
    </lineage>
</organism>
<gene>
    <name evidence="1" type="ORF">F5876DRAFT_62388</name>
</gene>
<protein>
    <submittedName>
        <fullName evidence="1">Uncharacterized protein</fullName>
    </submittedName>
</protein>
<accession>A0ACC1UB34</accession>
<dbReference type="EMBL" id="MU794970">
    <property type="protein sequence ID" value="KAJ3814332.1"/>
    <property type="molecule type" value="Genomic_DNA"/>
</dbReference>
<keyword evidence="2" id="KW-1185">Reference proteome</keyword>
<comment type="caution">
    <text evidence="1">The sequence shown here is derived from an EMBL/GenBank/DDBJ whole genome shotgun (WGS) entry which is preliminary data.</text>
</comment>
<evidence type="ECO:0000313" key="2">
    <source>
        <dbReference type="Proteomes" id="UP001163835"/>
    </source>
</evidence>
<sequence>MSRNVSANLQDLVIREVRRITNSRFRSNLLLPRSHLACGHSLGDQVVFGFQYVFTNHATKRPFGRGPLGLLPWGGRSTAIKLSTGDVWVLASTPLTEDAKSAIDALGAVKWIIAADIVHHLFIGQYKKEYPEAKVIGVEGLREKKKQSKEDLLIDGEYGTDPPETLYGFENEIKACFFSGFANKDVAFLHVATKTLIVADLLFNLPGTEQYSKSKISPKVPIIGKLNPTSTILKRLLWTIGKDKDAMRRDAKIVREWDFERIIMCHGDVIETGGKRAWEEAYSKFLT</sequence>
<reference evidence="1" key="1">
    <citation type="submission" date="2022-09" db="EMBL/GenBank/DDBJ databases">
        <title>A Global Phylogenomic Analysis of the Shiitake Genus Lentinula.</title>
        <authorList>
            <consortium name="DOE Joint Genome Institute"/>
            <person name="Sierra-Patev S."/>
            <person name="Min B."/>
            <person name="Naranjo-Ortiz M."/>
            <person name="Looney B."/>
            <person name="Konkel Z."/>
            <person name="Slot J.C."/>
            <person name="Sakamoto Y."/>
            <person name="Steenwyk J.L."/>
            <person name="Rokas A."/>
            <person name="Carro J."/>
            <person name="Camarero S."/>
            <person name="Ferreira P."/>
            <person name="Molpeceres G."/>
            <person name="Ruiz-Duenas F.J."/>
            <person name="Serrano A."/>
            <person name="Henrissat B."/>
            <person name="Drula E."/>
            <person name="Hughes K.W."/>
            <person name="Mata J.L."/>
            <person name="Ishikawa N.K."/>
            <person name="Vargas-Isla R."/>
            <person name="Ushijima S."/>
            <person name="Smith C.A."/>
            <person name="Ahrendt S."/>
            <person name="Andreopoulos W."/>
            <person name="He G."/>
            <person name="Labutti K."/>
            <person name="Lipzen A."/>
            <person name="Ng V."/>
            <person name="Riley R."/>
            <person name="Sandor L."/>
            <person name="Barry K."/>
            <person name="Martinez A.T."/>
            <person name="Xiao Y."/>
            <person name="Gibbons J.G."/>
            <person name="Terashima K."/>
            <person name="Grigoriev I.V."/>
            <person name="Hibbett D.S."/>
        </authorList>
    </citation>
    <scope>NUCLEOTIDE SEQUENCE</scope>
    <source>
        <strain evidence="1">TMI1499</strain>
    </source>
</reference>